<protein>
    <recommendedName>
        <fullName evidence="1">Isopenicillin N synthase-like Fe(2+) 2OG dioxygenase domain-containing protein</fullName>
    </recommendedName>
</protein>
<proteinExistence type="predicted"/>
<keyword evidence="3" id="KW-1185">Reference proteome</keyword>
<reference evidence="2 3" key="1">
    <citation type="submission" date="2024-02" db="EMBL/GenBank/DDBJ databases">
        <title>A draft genome for the cacao thread blight pathogen Marasmius crinis-equi.</title>
        <authorList>
            <person name="Cohen S.P."/>
            <person name="Baruah I.K."/>
            <person name="Amoako-Attah I."/>
            <person name="Bukari Y."/>
            <person name="Meinhardt L.W."/>
            <person name="Bailey B.A."/>
        </authorList>
    </citation>
    <scope>NUCLEOTIDE SEQUENCE [LARGE SCALE GENOMIC DNA]</scope>
    <source>
        <strain evidence="2 3">GH-76</strain>
    </source>
</reference>
<dbReference type="Gene3D" id="2.60.120.330">
    <property type="entry name" value="B-lactam Antibiotic, Isopenicillin N Synthase, Chain"/>
    <property type="match status" value="1"/>
</dbReference>
<accession>A0ABR3FB88</accession>
<name>A0ABR3FB88_9AGAR</name>
<dbReference type="SUPFAM" id="SSF51197">
    <property type="entry name" value="Clavaminate synthase-like"/>
    <property type="match status" value="1"/>
</dbReference>
<dbReference type="Pfam" id="PF03171">
    <property type="entry name" value="2OG-FeII_Oxy"/>
    <property type="match status" value="1"/>
</dbReference>
<dbReference type="InterPro" id="IPR044861">
    <property type="entry name" value="IPNS-like_FE2OG_OXY"/>
</dbReference>
<sequence length="262" mass="29393">MNDNPTLPPILHYTPAQPTKEPLDYADSPIIDLEQARTNPAAVAAQICNAMSTQGFLNIMPGISALRQVFQLFSMIASVARPYISPDRLYIRHVENVPGRLWLDHAADGKWRRVKYIENTIIVNAGDSLEFVSGGFYTATIHRTVQPPLNQHNVARLAIAHLNHNNNNVKLVPVVSQQADIKRYFEDDKVLTVTEWKMRRTLGYGNTKTELKEGVMYGGSKVQEQVVGVLLWNIIIEWDCAIAFVLLRPLQPVKVKASLSPT</sequence>
<evidence type="ECO:0000313" key="3">
    <source>
        <dbReference type="Proteomes" id="UP001465976"/>
    </source>
</evidence>
<dbReference type="Proteomes" id="UP001465976">
    <property type="component" value="Unassembled WGS sequence"/>
</dbReference>
<dbReference type="EMBL" id="JBAHYK010000629">
    <property type="protein sequence ID" value="KAL0572442.1"/>
    <property type="molecule type" value="Genomic_DNA"/>
</dbReference>
<evidence type="ECO:0000259" key="1">
    <source>
        <dbReference type="Pfam" id="PF03171"/>
    </source>
</evidence>
<organism evidence="2 3">
    <name type="scientific">Marasmius crinis-equi</name>
    <dbReference type="NCBI Taxonomy" id="585013"/>
    <lineage>
        <taxon>Eukaryota</taxon>
        <taxon>Fungi</taxon>
        <taxon>Dikarya</taxon>
        <taxon>Basidiomycota</taxon>
        <taxon>Agaricomycotina</taxon>
        <taxon>Agaricomycetes</taxon>
        <taxon>Agaricomycetidae</taxon>
        <taxon>Agaricales</taxon>
        <taxon>Marasmiineae</taxon>
        <taxon>Marasmiaceae</taxon>
        <taxon>Marasmius</taxon>
    </lineage>
</organism>
<dbReference type="InterPro" id="IPR027443">
    <property type="entry name" value="IPNS-like_sf"/>
</dbReference>
<comment type="caution">
    <text evidence="2">The sequence shown here is derived from an EMBL/GenBank/DDBJ whole genome shotgun (WGS) entry which is preliminary data.</text>
</comment>
<gene>
    <name evidence="2" type="ORF">V5O48_009511</name>
</gene>
<feature type="domain" description="Isopenicillin N synthase-like Fe(2+) 2OG dioxygenase" evidence="1">
    <location>
        <begin position="107"/>
        <end position="161"/>
    </location>
</feature>
<evidence type="ECO:0000313" key="2">
    <source>
        <dbReference type="EMBL" id="KAL0572442.1"/>
    </source>
</evidence>